<feature type="transmembrane region" description="Helical" evidence="1">
    <location>
        <begin position="196"/>
        <end position="215"/>
    </location>
</feature>
<keyword evidence="1" id="KW-1133">Transmembrane helix</keyword>
<keyword evidence="1" id="KW-0472">Membrane</keyword>
<dbReference type="EMBL" id="BONZ01000081">
    <property type="protein sequence ID" value="GIH19483.1"/>
    <property type="molecule type" value="Genomic_DNA"/>
</dbReference>
<feature type="transmembrane region" description="Helical" evidence="1">
    <location>
        <begin position="227"/>
        <end position="260"/>
    </location>
</feature>
<accession>A0A8J3VV92</accession>
<sequence>MAINLGRSSVVALALRHDDLGLRPLRAAFWFAVSAAPWLAGAEVEGNARLALWSAAIAIEYVSALLRWPTPGIGPTPPKLLNLASEHFAERYRQFVIIALGETVVTIGTNLHDRDFSLHRGTAFTMSFGVTGLLFWIYFHRVREKLGPVFSGAPDPSVRNREAGIAHLLMVIGLTALTTSVDMVITEPTRTAPASWVAVIIGGPGLFLAGHALLGRRVFARVAAPRLIGVGMLIAVGPALVGLPVLAVTGVVAAVLIALVSWDLRYSGIKPGDQGLGHRV</sequence>
<comment type="caution">
    <text evidence="2">The sequence shown here is derived from an EMBL/GenBank/DDBJ whole genome shotgun (WGS) entry which is preliminary data.</text>
</comment>
<reference evidence="2" key="1">
    <citation type="submission" date="2021-01" db="EMBL/GenBank/DDBJ databases">
        <title>Whole genome shotgun sequence of Rugosimonospora africana NBRC 104875.</title>
        <authorList>
            <person name="Komaki H."/>
            <person name="Tamura T."/>
        </authorList>
    </citation>
    <scope>NUCLEOTIDE SEQUENCE</scope>
    <source>
        <strain evidence="2">NBRC 104875</strain>
    </source>
</reference>
<dbReference type="PANTHER" id="PTHR36840:SF1">
    <property type="entry name" value="BLL5714 PROTEIN"/>
    <property type="match status" value="1"/>
</dbReference>
<gene>
    <name evidence="2" type="ORF">Raf01_76550</name>
</gene>
<feature type="transmembrane region" description="Helical" evidence="1">
    <location>
        <begin position="164"/>
        <end position="184"/>
    </location>
</feature>
<evidence type="ECO:0000313" key="3">
    <source>
        <dbReference type="Proteomes" id="UP000642748"/>
    </source>
</evidence>
<name>A0A8J3VV92_9ACTN</name>
<feature type="transmembrane region" description="Helical" evidence="1">
    <location>
        <begin position="121"/>
        <end position="139"/>
    </location>
</feature>
<dbReference type="Proteomes" id="UP000642748">
    <property type="component" value="Unassembled WGS sequence"/>
</dbReference>
<organism evidence="2 3">
    <name type="scientific">Rugosimonospora africana</name>
    <dbReference type="NCBI Taxonomy" id="556532"/>
    <lineage>
        <taxon>Bacteria</taxon>
        <taxon>Bacillati</taxon>
        <taxon>Actinomycetota</taxon>
        <taxon>Actinomycetes</taxon>
        <taxon>Micromonosporales</taxon>
        <taxon>Micromonosporaceae</taxon>
        <taxon>Rugosimonospora</taxon>
    </lineage>
</organism>
<dbReference type="PANTHER" id="PTHR36840">
    <property type="entry name" value="BLL5714 PROTEIN"/>
    <property type="match status" value="1"/>
</dbReference>
<dbReference type="AlphaFoldDB" id="A0A8J3VV92"/>
<protein>
    <recommendedName>
        <fullName evidence="4">Low temperature requirement protein LtrA</fullName>
    </recommendedName>
</protein>
<keyword evidence="3" id="KW-1185">Reference proteome</keyword>
<evidence type="ECO:0000313" key="2">
    <source>
        <dbReference type="EMBL" id="GIH19483.1"/>
    </source>
</evidence>
<dbReference type="InterPro" id="IPR010640">
    <property type="entry name" value="Low_temperature_requirement_A"/>
</dbReference>
<dbReference type="Pfam" id="PF06772">
    <property type="entry name" value="LtrA"/>
    <property type="match status" value="1"/>
</dbReference>
<evidence type="ECO:0008006" key="4">
    <source>
        <dbReference type="Google" id="ProtNLM"/>
    </source>
</evidence>
<proteinExistence type="predicted"/>
<keyword evidence="1" id="KW-0812">Transmembrane</keyword>
<evidence type="ECO:0000256" key="1">
    <source>
        <dbReference type="SAM" id="Phobius"/>
    </source>
</evidence>